<evidence type="ECO:0000313" key="2">
    <source>
        <dbReference type="EMBL" id="RYC12842.1"/>
    </source>
</evidence>
<dbReference type="AlphaFoldDB" id="A0A4Q2T2Y0"/>
<comment type="caution">
    <text evidence="2">The sequence shown here is derived from an EMBL/GenBank/DDBJ whole genome shotgun (WGS) entry which is preliminary data.</text>
</comment>
<evidence type="ECO:0000259" key="1">
    <source>
        <dbReference type="PROSITE" id="PS51186"/>
    </source>
</evidence>
<dbReference type="InterPro" id="IPR025289">
    <property type="entry name" value="DUF4081"/>
</dbReference>
<evidence type="ECO:0000313" key="3">
    <source>
        <dbReference type="Proteomes" id="UP000291101"/>
    </source>
</evidence>
<keyword evidence="2" id="KW-0808">Transferase</keyword>
<proteinExistence type="predicted"/>
<reference evidence="2 3" key="1">
    <citation type="submission" date="2019-01" db="EMBL/GenBank/DDBJ databases">
        <title>Novel species of Nocardioides.</title>
        <authorList>
            <person name="Liu Q."/>
            <person name="X Y.-H."/>
        </authorList>
    </citation>
    <scope>NUCLEOTIDE SEQUENCE [LARGE SCALE GENOMIC DNA]</scope>
    <source>
        <strain evidence="2 3">HLT2-9</strain>
    </source>
</reference>
<accession>A0A4Q2T2Y0</accession>
<dbReference type="PIRSF" id="PIRSF021603">
    <property type="entry name" value="UCP21603_acetyltransf"/>
    <property type="match status" value="1"/>
</dbReference>
<sequence>MLRTREQVRVLGPADRDGFVALAEQDPVVNVFADYRARLTNLDERWLGGQVWGRFEGDELVAGCHLGANLVPVQCTPDDVGAFADAALRRRNSVGTIVGPSDVVASLWELIEPRWARPREIRAQQPHLQMDRMPTTAGAPDVRLTTPADLAVLYPACVAMYTEEVGVSPESDAGGGDLYRARIQQLIGRGWSMASFDDAGVVFKAEVACATPYAAQVQGVWVRPDRRGEGLAVSGMAAVVAHVIGSGMAPVVSLYVNEWNAPARAAYARVGFEQTATFATMMF</sequence>
<dbReference type="InterPro" id="IPR016181">
    <property type="entry name" value="Acyl_CoA_acyltransferase"/>
</dbReference>
<dbReference type="Pfam" id="PF00583">
    <property type="entry name" value="Acetyltransf_1"/>
    <property type="match status" value="1"/>
</dbReference>
<feature type="domain" description="N-acetyltransferase" evidence="1">
    <location>
        <begin position="140"/>
        <end position="283"/>
    </location>
</feature>
<dbReference type="RefSeq" id="WP_129425815.1">
    <property type="nucleotide sequence ID" value="NZ_SDWV01000005.1"/>
</dbReference>
<protein>
    <submittedName>
        <fullName evidence="2">GNAT family N-acetyltransferase</fullName>
    </submittedName>
</protein>
<dbReference type="Pfam" id="PF13312">
    <property type="entry name" value="DUF4081"/>
    <property type="match status" value="1"/>
</dbReference>
<dbReference type="Gene3D" id="3.40.630.30">
    <property type="match status" value="1"/>
</dbReference>
<gene>
    <name evidence="2" type="ORF">EUA94_06285</name>
</gene>
<dbReference type="OrthoDB" id="5241264at2"/>
<dbReference type="Proteomes" id="UP000291101">
    <property type="component" value="Unassembled WGS sequence"/>
</dbReference>
<dbReference type="InterPro" id="IPR016794">
    <property type="entry name" value="UCP21603_acetyltransf"/>
</dbReference>
<keyword evidence="3" id="KW-1185">Reference proteome</keyword>
<dbReference type="GO" id="GO:0016747">
    <property type="term" value="F:acyltransferase activity, transferring groups other than amino-acyl groups"/>
    <property type="evidence" value="ECO:0007669"/>
    <property type="project" value="InterPro"/>
</dbReference>
<dbReference type="InterPro" id="IPR000182">
    <property type="entry name" value="GNAT_dom"/>
</dbReference>
<organism evidence="2 3">
    <name type="scientific">Nocardioides zhouii</name>
    <dbReference type="NCBI Taxonomy" id="1168729"/>
    <lineage>
        <taxon>Bacteria</taxon>
        <taxon>Bacillati</taxon>
        <taxon>Actinomycetota</taxon>
        <taxon>Actinomycetes</taxon>
        <taxon>Propionibacteriales</taxon>
        <taxon>Nocardioidaceae</taxon>
        <taxon>Nocardioides</taxon>
    </lineage>
</organism>
<dbReference type="PROSITE" id="PS51186">
    <property type="entry name" value="GNAT"/>
    <property type="match status" value="1"/>
</dbReference>
<dbReference type="EMBL" id="SDWV01000005">
    <property type="protein sequence ID" value="RYC12842.1"/>
    <property type="molecule type" value="Genomic_DNA"/>
</dbReference>
<name>A0A4Q2T2Y0_9ACTN</name>
<dbReference type="SUPFAM" id="SSF55729">
    <property type="entry name" value="Acyl-CoA N-acyltransferases (Nat)"/>
    <property type="match status" value="1"/>
</dbReference>